<comment type="subcellular location">
    <subcellularLocation>
        <location evidence="1">Cell membrane</location>
        <topology evidence="1">Multi-pass membrane protein</topology>
    </subcellularLocation>
</comment>
<feature type="transmembrane region" description="Helical" evidence="7">
    <location>
        <begin position="411"/>
        <end position="436"/>
    </location>
</feature>
<dbReference type="AlphaFoldDB" id="A0A7W8VB57"/>
<dbReference type="Proteomes" id="UP000572635">
    <property type="component" value="Unassembled WGS sequence"/>
</dbReference>
<dbReference type="Pfam" id="PF02687">
    <property type="entry name" value="FtsX"/>
    <property type="match status" value="1"/>
</dbReference>
<dbReference type="InterPro" id="IPR025857">
    <property type="entry name" value="MacB_PCD"/>
</dbReference>
<evidence type="ECO:0000259" key="9">
    <source>
        <dbReference type="Pfam" id="PF12704"/>
    </source>
</evidence>
<feature type="transmembrane region" description="Helical" evidence="7">
    <location>
        <begin position="496"/>
        <end position="519"/>
    </location>
</feature>
<feature type="domain" description="MacB-like periplasmic core" evidence="9">
    <location>
        <begin position="26"/>
        <end position="222"/>
    </location>
</feature>
<dbReference type="PANTHER" id="PTHR30572">
    <property type="entry name" value="MEMBRANE COMPONENT OF TRANSPORTER-RELATED"/>
    <property type="match status" value="1"/>
</dbReference>
<protein>
    <submittedName>
        <fullName evidence="10">Putative ABC transport system permease protein</fullName>
    </submittedName>
</protein>
<proteinExistence type="inferred from homology"/>
<evidence type="ECO:0000256" key="3">
    <source>
        <dbReference type="ARBA" id="ARBA00022692"/>
    </source>
</evidence>
<sequence>MIGIAWRILRRSPGTLLGAFIMITVGTALLAAFAIVQDSMARTTAPVERYAAADVAASGQAGIFTPEAVEEAGGLPGVAEAVPELSFPALVLGEDGAPPDDWQDTARFGHGWSSAGLTPFTLLEGRAPNASDEVVLDAGSAAEAGAAVGDRVDVEVAGTVRGHRLVGIAEPEAGPAEYQRALFFTDRRAAELADRGGGRVDALGLHLEPGADPHAVAEALDEHLRAALAGDVDSPSGVPAYRVGTGAERGELEQALPDHRASAQAMAMLIWIVAFMAVAVIGGALITSVRSRAAQFALLRAVGATPGQVRLLCLAEAFLLSAAGVAAGAPSGMLLGRLLLDGFRAIGVASPVLRVHYGLGALLLAGATALVVGQVAAWFAARAALRIRPAEVLAGQAAVPVARGRRRAGRIAGVLLLASAGVLQALGMAGLVPTALRGSYGMIASGLVIVGLGLLGSWAIHAAARAARPPLSRLAPVAGHLAAANVGFHHRRYAGAAVPIAVGTAIAGWALAGLPLFALGNSQDVAERFAADQVLRTPIVRDAHTGLGEPVRERLAEAPGVSATVGLRELWAHAAPAGSGGPGGGGTPEVTRATVVTGQADALLDLGEVSGDLASVDAGRGVALGAEYARRAGIGLRDEVEVRTAGASRPTPLPVAALFERDAGGGEGLVVSSEALSDAPRGWYDYVLVGEEEAGRAAEAAAAALPARGTATAEDPEEFLRGYVRERQDAIDNLGTLATAMVGGFLVIASVNALALSAADRRSELASIRRIGVTGRRLTGMVSWEMALTVVPAWLLGGLATAWMAAAMAGGDLGAALWAYPGAVLLAFGAAGLAAALLGALAATRSALRTTDAR</sequence>
<evidence type="ECO:0000313" key="10">
    <source>
        <dbReference type="EMBL" id="MBB5429986.1"/>
    </source>
</evidence>
<dbReference type="PANTHER" id="PTHR30572:SF4">
    <property type="entry name" value="ABC TRANSPORTER PERMEASE YTRF"/>
    <property type="match status" value="1"/>
</dbReference>
<feature type="transmembrane region" description="Helical" evidence="7">
    <location>
        <begin position="355"/>
        <end position="381"/>
    </location>
</feature>
<feature type="domain" description="ABC3 transporter permease C-terminal" evidence="8">
    <location>
        <begin position="268"/>
        <end position="388"/>
    </location>
</feature>
<feature type="transmembrane region" description="Helical" evidence="7">
    <location>
        <begin position="818"/>
        <end position="844"/>
    </location>
</feature>
<comment type="caution">
    <text evidence="10">The sequence shown here is derived from an EMBL/GenBank/DDBJ whole genome shotgun (WGS) entry which is preliminary data.</text>
</comment>
<keyword evidence="2" id="KW-1003">Cell membrane</keyword>
<keyword evidence="5 7" id="KW-0472">Membrane</keyword>
<evidence type="ECO:0000256" key="6">
    <source>
        <dbReference type="ARBA" id="ARBA00038076"/>
    </source>
</evidence>
<keyword evidence="11" id="KW-1185">Reference proteome</keyword>
<evidence type="ECO:0000256" key="4">
    <source>
        <dbReference type="ARBA" id="ARBA00022989"/>
    </source>
</evidence>
<dbReference type="InterPro" id="IPR003838">
    <property type="entry name" value="ABC3_permease_C"/>
</dbReference>
<evidence type="ECO:0000256" key="5">
    <source>
        <dbReference type="ARBA" id="ARBA00023136"/>
    </source>
</evidence>
<keyword evidence="4 7" id="KW-1133">Transmembrane helix</keyword>
<feature type="transmembrane region" description="Helical" evidence="7">
    <location>
        <begin position="16"/>
        <end position="36"/>
    </location>
</feature>
<dbReference type="RefSeq" id="WP_184387520.1">
    <property type="nucleotide sequence ID" value="NZ_BAAAJD010000177.1"/>
</dbReference>
<keyword evidence="3 7" id="KW-0812">Transmembrane</keyword>
<feature type="transmembrane region" description="Helical" evidence="7">
    <location>
        <begin position="442"/>
        <end position="464"/>
    </location>
</feature>
<gene>
    <name evidence="10" type="ORF">HDA36_000070</name>
</gene>
<feature type="transmembrane region" description="Helical" evidence="7">
    <location>
        <begin position="786"/>
        <end position="806"/>
    </location>
</feature>
<evidence type="ECO:0000259" key="8">
    <source>
        <dbReference type="Pfam" id="PF02687"/>
    </source>
</evidence>
<feature type="transmembrane region" description="Helical" evidence="7">
    <location>
        <begin position="737"/>
        <end position="759"/>
    </location>
</feature>
<comment type="similarity">
    <text evidence="6">Belongs to the ABC-4 integral membrane protein family.</text>
</comment>
<dbReference type="Pfam" id="PF12704">
    <property type="entry name" value="MacB_PCD"/>
    <property type="match status" value="1"/>
</dbReference>
<organism evidence="10 11">
    <name type="scientific">Nocardiopsis composta</name>
    <dbReference type="NCBI Taxonomy" id="157465"/>
    <lineage>
        <taxon>Bacteria</taxon>
        <taxon>Bacillati</taxon>
        <taxon>Actinomycetota</taxon>
        <taxon>Actinomycetes</taxon>
        <taxon>Streptosporangiales</taxon>
        <taxon>Nocardiopsidaceae</taxon>
        <taxon>Nocardiopsis</taxon>
    </lineage>
</organism>
<reference evidence="10 11" key="1">
    <citation type="submission" date="2020-08" db="EMBL/GenBank/DDBJ databases">
        <title>Sequencing the genomes of 1000 actinobacteria strains.</title>
        <authorList>
            <person name="Klenk H.-P."/>
        </authorList>
    </citation>
    <scope>NUCLEOTIDE SEQUENCE [LARGE SCALE GENOMIC DNA]</scope>
    <source>
        <strain evidence="10 11">DSM 44551</strain>
    </source>
</reference>
<evidence type="ECO:0000256" key="1">
    <source>
        <dbReference type="ARBA" id="ARBA00004651"/>
    </source>
</evidence>
<name>A0A7W8VB57_9ACTN</name>
<feature type="transmembrane region" description="Helical" evidence="7">
    <location>
        <begin position="268"/>
        <end position="289"/>
    </location>
</feature>
<evidence type="ECO:0000256" key="7">
    <source>
        <dbReference type="SAM" id="Phobius"/>
    </source>
</evidence>
<feature type="transmembrane region" description="Helical" evidence="7">
    <location>
        <begin position="309"/>
        <end position="335"/>
    </location>
</feature>
<dbReference type="EMBL" id="JACHDB010000001">
    <property type="protein sequence ID" value="MBB5429986.1"/>
    <property type="molecule type" value="Genomic_DNA"/>
</dbReference>
<dbReference type="GO" id="GO:0005886">
    <property type="term" value="C:plasma membrane"/>
    <property type="evidence" value="ECO:0007669"/>
    <property type="project" value="UniProtKB-SubCell"/>
</dbReference>
<evidence type="ECO:0000256" key="2">
    <source>
        <dbReference type="ARBA" id="ARBA00022475"/>
    </source>
</evidence>
<dbReference type="GO" id="GO:0022857">
    <property type="term" value="F:transmembrane transporter activity"/>
    <property type="evidence" value="ECO:0007669"/>
    <property type="project" value="TreeGrafter"/>
</dbReference>
<accession>A0A7W8VB57</accession>
<evidence type="ECO:0000313" key="11">
    <source>
        <dbReference type="Proteomes" id="UP000572635"/>
    </source>
</evidence>
<dbReference type="InterPro" id="IPR050250">
    <property type="entry name" value="Macrolide_Exporter_MacB"/>
</dbReference>